<proteinExistence type="inferred from homology"/>
<comment type="similarity">
    <text evidence="11 14">Belongs to the fluoride channel Fluc/FEX (TC 1.A.43) family.</text>
</comment>
<evidence type="ECO:0000256" key="14">
    <source>
        <dbReference type="HAMAP-Rule" id="MF_00454"/>
    </source>
</evidence>
<feature type="transmembrane region" description="Helical" evidence="14">
    <location>
        <begin position="95"/>
        <end position="114"/>
    </location>
</feature>
<comment type="function">
    <text evidence="13 14">Fluoride-specific ion channel. Important for reducing fluoride concentration in the cell, thus reducing its toxicity.</text>
</comment>
<keyword evidence="9 14" id="KW-0472">Membrane</keyword>
<evidence type="ECO:0000256" key="10">
    <source>
        <dbReference type="ARBA" id="ARBA00023303"/>
    </source>
</evidence>
<keyword evidence="10 14" id="KW-0407">Ion channel</keyword>
<dbReference type="HAMAP" id="MF_00454">
    <property type="entry name" value="FluC"/>
    <property type="match status" value="1"/>
</dbReference>
<comment type="caution">
    <text evidence="15">The sequence shown here is derived from an EMBL/GenBank/DDBJ whole genome shotgun (WGS) entry which is preliminary data.</text>
</comment>
<reference evidence="15 16" key="1">
    <citation type="submission" date="2020-04" db="EMBL/GenBank/DDBJ databases">
        <title>Staphylococcus species from domestic dog.</title>
        <authorList>
            <person name="Paterson G.K."/>
        </authorList>
    </citation>
    <scope>NUCLEOTIDE SEQUENCE [LARGE SCALE GENOMIC DNA]</scope>
    <source>
        <strain evidence="15 16">H16/1A</strain>
    </source>
</reference>
<evidence type="ECO:0000313" key="16">
    <source>
        <dbReference type="Proteomes" id="UP000751852"/>
    </source>
</evidence>
<keyword evidence="6 14" id="KW-1133">Transmembrane helix</keyword>
<evidence type="ECO:0000256" key="6">
    <source>
        <dbReference type="ARBA" id="ARBA00022989"/>
    </source>
</evidence>
<dbReference type="Proteomes" id="UP000751852">
    <property type="component" value="Unassembled WGS sequence"/>
</dbReference>
<accession>A0ABS0TCJ6</accession>
<feature type="transmembrane region" description="Helical" evidence="14">
    <location>
        <begin position="31"/>
        <end position="51"/>
    </location>
</feature>
<protein>
    <recommendedName>
        <fullName evidence="14">Fluoride-specific ion channel FluC</fullName>
    </recommendedName>
</protein>
<gene>
    <name evidence="14 15" type="primary">crcB</name>
    <name evidence="14" type="synonym">fluC</name>
    <name evidence="15" type="ORF">HHH54_08800</name>
</gene>
<evidence type="ECO:0000313" key="15">
    <source>
        <dbReference type="EMBL" id="MBI5975696.1"/>
    </source>
</evidence>
<comment type="catalytic activity">
    <reaction evidence="12">
        <text>fluoride(in) = fluoride(out)</text>
        <dbReference type="Rhea" id="RHEA:76159"/>
        <dbReference type="ChEBI" id="CHEBI:17051"/>
    </reaction>
    <physiologicalReaction direction="left-to-right" evidence="12">
        <dbReference type="Rhea" id="RHEA:76160"/>
    </physiologicalReaction>
</comment>
<feature type="binding site" evidence="14">
    <location>
        <position position="71"/>
    </location>
    <ligand>
        <name>Na(+)</name>
        <dbReference type="ChEBI" id="CHEBI:29101"/>
        <note>structural</note>
    </ligand>
</feature>
<organism evidence="15 16">
    <name type="scientific">Staphylococcus canis</name>
    <dbReference type="NCBI Taxonomy" id="2724942"/>
    <lineage>
        <taxon>Bacteria</taxon>
        <taxon>Bacillati</taxon>
        <taxon>Bacillota</taxon>
        <taxon>Bacilli</taxon>
        <taxon>Bacillales</taxon>
        <taxon>Staphylococcaceae</taxon>
        <taxon>Staphylococcus</taxon>
    </lineage>
</organism>
<comment type="activity regulation">
    <text evidence="14">Na(+) is not transported, but it plays an essential structural role and its presence is essential for fluoride channel function.</text>
</comment>
<feature type="binding site" evidence="14">
    <location>
        <position position="74"/>
    </location>
    <ligand>
        <name>Na(+)</name>
        <dbReference type="ChEBI" id="CHEBI:29101"/>
        <note>structural</note>
    </ligand>
</feature>
<keyword evidence="4 14" id="KW-0812">Transmembrane</keyword>
<keyword evidence="5 14" id="KW-0479">Metal-binding</keyword>
<evidence type="ECO:0000256" key="3">
    <source>
        <dbReference type="ARBA" id="ARBA00022475"/>
    </source>
</evidence>
<evidence type="ECO:0000256" key="9">
    <source>
        <dbReference type="ARBA" id="ARBA00023136"/>
    </source>
</evidence>
<evidence type="ECO:0000256" key="12">
    <source>
        <dbReference type="ARBA" id="ARBA00035585"/>
    </source>
</evidence>
<dbReference type="Pfam" id="PF02537">
    <property type="entry name" value="CRCB"/>
    <property type="match status" value="1"/>
</dbReference>
<evidence type="ECO:0000256" key="7">
    <source>
        <dbReference type="ARBA" id="ARBA00023053"/>
    </source>
</evidence>
<comment type="subcellular location">
    <subcellularLocation>
        <location evidence="1 14">Cell membrane</location>
        <topology evidence="1 14">Multi-pass membrane protein</topology>
    </subcellularLocation>
</comment>
<evidence type="ECO:0000256" key="2">
    <source>
        <dbReference type="ARBA" id="ARBA00022448"/>
    </source>
</evidence>
<evidence type="ECO:0000256" key="1">
    <source>
        <dbReference type="ARBA" id="ARBA00004651"/>
    </source>
</evidence>
<evidence type="ECO:0000256" key="4">
    <source>
        <dbReference type="ARBA" id="ARBA00022692"/>
    </source>
</evidence>
<dbReference type="EMBL" id="JABANU010000023">
    <property type="protein sequence ID" value="MBI5975696.1"/>
    <property type="molecule type" value="Genomic_DNA"/>
</dbReference>
<evidence type="ECO:0000256" key="8">
    <source>
        <dbReference type="ARBA" id="ARBA00023065"/>
    </source>
</evidence>
<keyword evidence="2 14" id="KW-0813">Transport</keyword>
<evidence type="ECO:0000256" key="11">
    <source>
        <dbReference type="ARBA" id="ARBA00035120"/>
    </source>
</evidence>
<dbReference type="PANTHER" id="PTHR28259">
    <property type="entry name" value="FLUORIDE EXPORT PROTEIN 1-RELATED"/>
    <property type="match status" value="1"/>
</dbReference>
<keyword evidence="16" id="KW-1185">Reference proteome</keyword>
<keyword evidence="7 14" id="KW-0915">Sodium</keyword>
<keyword evidence="3 14" id="KW-1003">Cell membrane</keyword>
<dbReference type="PANTHER" id="PTHR28259:SF16">
    <property type="entry name" value="FLUORIDE-SPECIFIC ION CHANNEL FLUC 2"/>
    <property type="match status" value="1"/>
</dbReference>
<dbReference type="RefSeq" id="WP_198618470.1">
    <property type="nucleotide sequence ID" value="NZ_JABANU010000023.1"/>
</dbReference>
<keyword evidence="8 14" id="KW-0406">Ion transport</keyword>
<evidence type="ECO:0000256" key="5">
    <source>
        <dbReference type="ARBA" id="ARBA00022723"/>
    </source>
</evidence>
<dbReference type="NCBIfam" id="NF010797">
    <property type="entry name" value="PRK14201.1"/>
    <property type="match status" value="1"/>
</dbReference>
<sequence length="119" mass="13478">MKYIFVFTGAMLGALLRYTISFLPNWHLFPIGTFLCNIIGAFLMGYLTIFFKSRIQVPQYLKKGLTTGLMGALTTFSTFQFELVTLLEHHHIEMLLIYALTSYIIGIAACFIGIRLGEV</sequence>
<feature type="transmembrane region" description="Helical" evidence="14">
    <location>
        <begin position="63"/>
        <end position="83"/>
    </location>
</feature>
<name>A0ABS0TCJ6_9STAP</name>
<evidence type="ECO:0000256" key="13">
    <source>
        <dbReference type="ARBA" id="ARBA00049940"/>
    </source>
</evidence>
<dbReference type="InterPro" id="IPR003691">
    <property type="entry name" value="FluC"/>
</dbReference>